<dbReference type="RefSeq" id="WP_206596201.1">
    <property type="nucleotide sequence ID" value="NZ_JAFKCS010000040.1"/>
</dbReference>
<comment type="caution">
    <text evidence="1">The sequence shown here is derived from an EMBL/GenBank/DDBJ whole genome shotgun (WGS) entry which is preliminary data.</text>
</comment>
<evidence type="ECO:0000313" key="2">
    <source>
        <dbReference type="Proteomes" id="UP000663992"/>
    </source>
</evidence>
<sequence length="313" mass="32826">MKPLNIENQVEGLFRFEAFKTDENGAEIPGTRRVASDWQKNLILDTGLNRMATNGDYLDACQVGSGSSTPANGQTALDSIVAGANVSSTGAFTPFVSGSAPYYVGLRRTYPFATGVATGNLSEVGVGWSTTGTTLFSRSLIKDSMGNPTSITILSDESLDVIYEMRYYAPPSDITGTIVATGNIGGSYDYILRSARLAFADSNSWNLPFAQSAGPGSGTNLAYSGDIGAVTGSPSGTSANIGVASSASYVSGSFQLDRIQIAAAGVANFGTGLRSMLMKIGIGAYQIQFDPAIPKTNVDQVELTIRLSWARRP</sequence>
<evidence type="ECO:0000313" key="1">
    <source>
        <dbReference type="EMBL" id="MBN7822254.1"/>
    </source>
</evidence>
<organism evidence="1 2">
    <name type="scientific">Bowmanella yangjiangensis</name>
    <dbReference type="NCBI Taxonomy" id="2811230"/>
    <lineage>
        <taxon>Bacteria</taxon>
        <taxon>Pseudomonadati</taxon>
        <taxon>Pseudomonadota</taxon>
        <taxon>Gammaproteobacteria</taxon>
        <taxon>Alteromonadales</taxon>
        <taxon>Alteromonadaceae</taxon>
        <taxon>Bowmanella</taxon>
    </lineage>
</organism>
<dbReference type="EMBL" id="JAFKCS010000040">
    <property type="protein sequence ID" value="MBN7822254.1"/>
    <property type="molecule type" value="Genomic_DNA"/>
</dbReference>
<evidence type="ECO:0008006" key="3">
    <source>
        <dbReference type="Google" id="ProtNLM"/>
    </source>
</evidence>
<accession>A0ABS3D0C4</accession>
<proteinExistence type="predicted"/>
<reference evidence="1 2" key="1">
    <citation type="submission" date="2021-03" db="EMBL/GenBank/DDBJ databases">
        <title>novel species isolated from a fishpond in China.</title>
        <authorList>
            <person name="Lu H."/>
            <person name="Cai Z."/>
        </authorList>
    </citation>
    <scope>NUCLEOTIDE SEQUENCE [LARGE SCALE GENOMIC DNA]</scope>
    <source>
        <strain evidence="1 2">Y57</strain>
    </source>
</reference>
<gene>
    <name evidence="1" type="ORF">J0A65_20480</name>
</gene>
<dbReference type="Proteomes" id="UP000663992">
    <property type="component" value="Unassembled WGS sequence"/>
</dbReference>
<name>A0ABS3D0C4_9ALTE</name>
<keyword evidence="2" id="KW-1185">Reference proteome</keyword>
<protein>
    <recommendedName>
        <fullName evidence="3">Tail fiber protein</fullName>
    </recommendedName>
</protein>